<dbReference type="InterPro" id="IPR029063">
    <property type="entry name" value="SAM-dependent_MTases_sf"/>
</dbReference>
<evidence type="ECO:0000313" key="2">
    <source>
        <dbReference type="EMBL" id="ABZ08483.1"/>
    </source>
</evidence>
<sequence length="245" mass="27934">MNADKVKEYYLSEKVVDHYSRAVSSVGLWVSEEKIFQRVFADPKGSLLEIGCGCGRIAIGMSQLGYTNLLGVDFSRNMIESARKMSRMLELSISFQVADATQLPFADNLFDGAIFGFNGLMQIPGRDRRCDAMGEAFRVIRPGSYFVFTSHEREMSKWKKFWKQESARWRKGKQGSNLAEYGDRYEPTKLGDLFIHVPAKNDLVEDLKSVGFELEADVLRSQVALEPEPVQEFSDECRFWVARKP</sequence>
<dbReference type="AlphaFoldDB" id="B3T7C4"/>
<proteinExistence type="predicted"/>
<dbReference type="Pfam" id="PF13649">
    <property type="entry name" value="Methyltransf_25"/>
    <property type="match status" value="1"/>
</dbReference>
<dbReference type="InterPro" id="IPR041698">
    <property type="entry name" value="Methyltransf_25"/>
</dbReference>
<accession>B3T7C4</accession>
<evidence type="ECO:0000259" key="1">
    <source>
        <dbReference type="Pfam" id="PF13649"/>
    </source>
</evidence>
<dbReference type="SUPFAM" id="SSF53335">
    <property type="entry name" value="S-adenosyl-L-methionine-dependent methyltransferases"/>
    <property type="match status" value="1"/>
</dbReference>
<reference evidence="2" key="1">
    <citation type="journal article" date="2008" name="ISME J.">
        <title>Genomic patterns of recombination, clonal divergence and environment in marine microbial populations.</title>
        <authorList>
            <person name="Konstantinidis K.T."/>
            <person name="Delong E.F."/>
        </authorList>
    </citation>
    <scope>NUCLEOTIDE SEQUENCE</scope>
</reference>
<protein>
    <submittedName>
        <fullName evidence="2">Putative ubiE/COQ5 methyltransferase family protein</fullName>
    </submittedName>
</protein>
<dbReference type="GO" id="GO:0008168">
    <property type="term" value="F:methyltransferase activity"/>
    <property type="evidence" value="ECO:0007669"/>
    <property type="project" value="UniProtKB-KW"/>
</dbReference>
<name>B3T7C4_9ZZZZ</name>
<feature type="domain" description="Methyltransferase" evidence="1">
    <location>
        <begin position="48"/>
        <end position="143"/>
    </location>
</feature>
<keyword evidence="2" id="KW-0808">Transferase</keyword>
<dbReference type="EMBL" id="EU016629">
    <property type="protein sequence ID" value="ABZ08483.1"/>
    <property type="molecule type" value="Genomic_DNA"/>
</dbReference>
<dbReference type="CDD" id="cd02440">
    <property type="entry name" value="AdoMet_MTases"/>
    <property type="match status" value="1"/>
</dbReference>
<organism evidence="2">
    <name type="scientific">uncultured marine microorganism HF4000_APKG3D20</name>
    <dbReference type="NCBI Taxonomy" id="455549"/>
    <lineage>
        <taxon>unclassified sequences</taxon>
        <taxon>environmental samples</taxon>
    </lineage>
</organism>
<dbReference type="PANTHER" id="PTHR43591">
    <property type="entry name" value="METHYLTRANSFERASE"/>
    <property type="match status" value="1"/>
</dbReference>
<gene>
    <name evidence="2" type="ORF">ALOHA_HF4000APKG3D20ctg1g31</name>
</gene>
<keyword evidence="2" id="KW-0489">Methyltransferase</keyword>
<dbReference type="PANTHER" id="PTHR43591:SF24">
    <property type="entry name" value="2-METHOXY-6-POLYPRENYL-1,4-BENZOQUINOL METHYLASE, MITOCHONDRIAL"/>
    <property type="match status" value="1"/>
</dbReference>
<dbReference type="Gene3D" id="3.40.50.150">
    <property type="entry name" value="Vaccinia Virus protein VP39"/>
    <property type="match status" value="1"/>
</dbReference>
<dbReference type="GO" id="GO:0032259">
    <property type="term" value="P:methylation"/>
    <property type="evidence" value="ECO:0007669"/>
    <property type="project" value="UniProtKB-KW"/>
</dbReference>